<evidence type="ECO:0000313" key="2">
    <source>
        <dbReference type="EMBL" id="TKY86845.1"/>
    </source>
</evidence>
<dbReference type="RefSeq" id="XP_029738830.1">
    <property type="nucleotide sequence ID" value="XM_029884729.1"/>
</dbReference>
<gene>
    <name evidence="2" type="ORF">EX895_004132</name>
</gene>
<accession>A0A4U7KQQ7</accession>
<evidence type="ECO:0000256" key="1">
    <source>
        <dbReference type="SAM" id="MobiDB-lite"/>
    </source>
</evidence>
<dbReference type="GeneID" id="40727027"/>
<protein>
    <submittedName>
        <fullName evidence="2">Uncharacterized protein</fullName>
    </submittedName>
</protein>
<organism evidence="2 3">
    <name type="scientific">Sporisorium graminicola</name>
    <dbReference type="NCBI Taxonomy" id="280036"/>
    <lineage>
        <taxon>Eukaryota</taxon>
        <taxon>Fungi</taxon>
        <taxon>Dikarya</taxon>
        <taxon>Basidiomycota</taxon>
        <taxon>Ustilaginomycotina</taxon>
        <taxon>Ustilaginomycetes</taxon>
        <taxon>Ustilaginales</taxon>
        <taxon>Ustilaginaceae</taxon>
        <taxon>Sporisorium</taxon>
    </lineage>
</organism>
<sequence>MDPVTYLSQVRFHQAVLCSRTQSRVTFALGGEGWDPAVTTQYGGIGTQDPPTKVAYVHKGPILLYLLPSGCSRLLGMILEGICRHKKVSVLAIDRPGSGGTPMCSLQDRIEVATHQTLSVLEALQLDKAEQPQIDLVSHSAGWFYAMALLEAAPQYFVRHDSATRCVFSSPFVPTSLSSSWTLSLLPKSLVALSPKVLPVVSRTLGWSTGLGEDILDISKGLVSWKEADIDPSLSAEQQRFERERLEKKNHEKREASKRKNPHARFHPPYASHLKLGLDAWKQPDLRPEDRPRHPKTNRPLKTGADLLFDYVIEEGSLEGMTQDYLLCLGKAPNLDNEALSRWMLSRLQSSFKASTRLSGKAVELVVLWGGDDFMIPRKGRDYLDSVLKSSNLAQVVNYEQWEMADAGHDATLFSEVVMVDVLKFLNKEP</sequence>
<dbReference type="InterPro" id="IPR029058">
    <property type="entry name" value="AB_hydrolase_fold"/>
</dbReference>
<name>A0A4U7KQQ7_9BASI</name>
<dbReference type="AlphaFoldDB" id="A0A4U7KQQ7"/>
<reference evidence="2 3" key="1">
    <citation type="submission" date="2019-05" db="EMBL/GenBank/DDBJ databases">
        <title>Sporisorium graminicola CBS 10092 draft sequencing and annotation.</title>
        <authorList>
            <person name="Solano-Gonzalez S."/>
            <person name="Caddick M.X."/>
            <person name="Darby A."/>
        </authorList>
    </citation>
    <scope>NUCLEOTIDE SEQUENCE [LARGE SCALE GENOMIC DNA]</scope>
    <source>
        <strain evidence="2 3">CBS 10092</strain>
    </source>
</reference>
<comment type="caution">
    <text evidence="2">The sequence shown here is derived from an EMBL/GenBank/DDBJ whole genome shotgun (WGS) entry which is preliminary data.</text>
</comment>
<dbReference type="EMBL" id="SRRM01000015">
    <property type="protein sequence ID" value="TKY86845.1"/>
    <property type="molecule type" value="Genomic_DNA"/>
</dbReference>
<keyword evidence="3" id="KW-1185">Reference proteome</keyword>
<dbReference type="SUPFAM" id="SSF53474">
    <property type="entry name" value="alpha/beta-Hydrolases"/>
    <property type="match status" value="1"/>
</dbReference>
<dbReference type="Gene3D" id="3.40.50.1820">
    <property type="entry name" value="alpha/beta hydrolase"/>
    <property type="match status" value="1"/>
</dbReference>
<proteinExistence type="predicted"/>
<dbReference type="KEGG" id="sgra:EX895_004132"/>
<evidence type="ECO:0000313" key="3">
    <source>
        <dbReference type="Proteomes" id="UP000306050"/>
    </source>
</evidence>
<feature type="region of interest" description="Disordered" evidence="1">
    <location>
        <begin position="236"/>
        <end position="269"/>
    </location>
</feature>
<feature type="compositionally biased region" description="Basic residues" evidence="1">
    <location>
        <begin position="256"/>
        <end position="266"/>
    </location>
</feature>
<feature type="compositionally biased region" description="Basic and acidic residues" evidence="1">
    <location>
        <begin position="239"/>
        <end position="255"/>
    </location>
</feature>
<dbReference type="Proteomes" id="UP000306050">
    <property type="component" value="Chromosome SGRAM_23"/>
</dbReference>
<dbReference type="OrthoDB" id="294702at2759"/>